<accession>A0A395J2W0</accession>
<feature type="region of interest" description="Disordered" evidence="1">
    <location>
        <begin position="39"/>
        <end position="61"/>
    </location>
</feature>
<evidence type="ECO:0000313" key="2">
    <source>
        <dbReference type="EMBL" id="RAL66812.1"/>
    </source>
</evidence>
<gene>
    <name evidence="2" type="ORF">DID88_007595</name>
</gene>
<sequence length="139" mass="15037">MSPLATVGIVSIGEMGMGVAKLLIAHNYRVVTNIEGRSQDTHQRAQKIKHRNSSDRRSFAPVTARSIASHVNTTSPSIRFIDGGIIGAAPKLKNDTTTPDTTASVDPNLEHEWNRPSIPISGPHKLSKAPISVHIWQSS</sequence>
<keyword evidence="3" id="KW-1185">Reference proteome</keyword>
<name>A0A395J2W0_9HELO</name>
<comment type="caution">
    <text evidence="2">The sequence shown here is derived from an EMBL/GenBank/DDBJ whole genome shotgun (WGS) entry which is preliminary data.</text>
</comment>
<proteinExistence type="predicted"/>
<organism evidence="2 3">
    <name type="scientific">Monilinia fructigena</name>
    <dbReference type="NCBI Taxonomy" id="38457"/>
    <lineage>
        <taxon>Eukaryota</taxon>
        <taxon>Fungi</taxon>
        <taxon>Dikarya</taxon>
        <taxon>Ascomycota</taxon>
        <taxon>Pezizomycotina</taxon>
        <taxon>Leotiomycetes</taxon>
        <taxon>Helotiales</taxon>
        <taxon>Sclerotiniaceae</taxon>
        <taxon>Monilinia</taxon>
    </lineage>
</organism>
<reference evidence="2 3" key="1">
    <citation type="submission" date="2018-06" db="EMBL/GenBank/DDBJ databases">
        <title>Genome Sequence of the Brown Rot Fungal Pathogen Monilinia fructigena.</title>
        <authorList>
            <person name="Landi L."/>
            <person name="De Miccolis Angelini R.M."/>
            <person name="Pollastro S."/>
            <person name="Abate D."/>
            <person name="Faretra F."/>
            <person name="Romanazzi G."/>
        </authorList>
    </citation>
    <scope>NUCLEOTIDE SEQUENCE [LARGE SCALE GENOMIC DNA]</scope>
    <source>
        <strain evidence="2 3">Mfrg269</strain>
    </source>
</reference>
<dbReference type="Gene3D" id="3.40.50.720">
    <property type="entry name" value="NAD(P)-binding Rossmann-like Domain"/>
    <property type="match status" value="1"/>
</dbReference>
<evidence type="ECO:0000313" key="3">
    <source>
        <dbReference type="Proteomes" id="UP000249056"/>
    </source>
</evidence>
<dbReference type="EMBL" id="QKRW01000005">
    <property type="protein sequence ID" value="RAL66812.1"/>
    <property type="molecule type" value="Genomic_DNA"/>
</dbReference>
<dbReference type="OrthoDB" id="9988102at2759"/>
<evidence type="ECO:0008006" key="4">
    <source>
        <dbReference type="Google" id="ProtNLM"/>
    </source>
</evidence>
<evidence type="ECO:0000256" key="1">
    <source>
        <dbReference type="SAM" id="MobiDB-lite"/>
    </source>
</evidence>
<protein>
    <recommendedName>
        <fullName evidence="4">6-phosphogluconate dehydrogenase NADP-binding domain-containing protein</fullName>
    </recommendedName>
</protein>
<dbReference type="AlphaFoldDB" id="A0A395J2W0"/>
<dbReference type="Proteomes" id="UP000249056">
    <property type="component" value="Unassembled WGS sequence"/>
</dbReference>